<accession>A0ABS8WBC3</accession>
<name>A0ABS8WBC3_9GAMM</name>
<keyword evidence="2" id="KW-1185">Reference proteome</keyword>
<evidence type="ECO:0000313" key="1">
    <source>
        <dbReference type="EMBL" id="MCE2595592.1"/>
    </source>
</evidence>
<dbReference type="Proteomes" id="UP001201273">
    <property type="component" value="Unassembled WGS sequence"/>
</dbReference>
<reference evidence="1 2" key="1">
    <citation type="journal article" date="2022" name="Environ. Microbiol. Rep.">
        <title>Eco-phylogenetic analyses reveal divergent evolution of vitamin B12 metabolism in the marine bacterial family 'Psychromonadaceae'.</title>
        <authorList>
            <person name="Jin X."/>
            <person name="Yang Y."/>
            <person name="Cao H."/>
            <person name="Gao B."/>
            <person name="Zhao Z."/>
        </authorList>
    </citation>
    <scope>NUCLEOTIDE SEQUENCE [LARGE SCALE GENOMIC DNA]</scope>
    <source>
        <strain evidence="1 2">MKS20</strain>
    </source>
</reference>
<dbReference type="Gene3D" id="3.40.50.11190">
    <property type="match status" value="1"/>
</dbReference>
<comment type="caution">
    <text evidence="1">The sequence shown here is derived from an EMBL/GenBank/DDBJ whole genome shotgun (WGS) entry which is preliminary data.</text>
</comment>
<dbReference type="RefSeq" id="WP_233053102.1">
    <property type="nucleotide sequence ID" value="NZ_JAIMJA010000011.1"/>
</dbReference>
<dbReference type="Gene3D" id="3.40.50.2000">
    <property type="entry name" value="Glycogen Phosphorylase B"/>
    <property type="match status" value="1"/>
</dbReference>
<gene>
    <name evidence="1" type="ORF">K6Y31_12250</name>
</gene>
<protein>
    <recommendedName>
        <fullName evidence="3">UDP-2,4-diacetamido-2,4, 6-trideoxy-beta-L-altropyranose hydrolase</fullName>
    </recommendedName>
</protein>
<proteinExistence type="predicted"/>
<dbReference type="SUPFAM" id="SSF53756">
    <property type="entry name" value="UDP-Glycosyltransferase/glycogen phosphorylase"/>
    <property type="match status" value="1"/>
</dbReference>
<organism evidence="1 2">
    <name type="scientific">Motilimonas cestriensis</name>
    <dbReference type="NCBI Taxonomy" id="2742685"/>
    <lineage>
        <taxon>Bacteria</taxon>
        <taxon>Pseudomonadati</taxon>
        <taxon>Pseudomonadota</taxon>
        <taxon>Gammaproteobacteria</taxon>
        <taxon>Alteromonadales</taxon>
        <taxon>Alteromonadales genera incertae sedis</taxon>
        <taxon>Motilimonas</taxon>
    </lineage>
</organism>
<dbReference type="EMBL" id="JAIMJA010000011">
    <property type="protein sequence ID" value="MCE2595592.1"/>
    <property type="molecule type" value="Genomic_DNA"/>
</dbReference>
<sequence length="330" mass="36040">MANLQILVRVDASHEIGFGHLIRCLALAQVLVQQGEKVSFTGHFCLQAKELLAKYSILPFADEATAILLAKQFDGVVLDSYQLTGQQIAAYGQATVSLLLDDEDNRGGLSASMLTNPIAGKAYAHFTGDKLIGSSFAILRQQFCLTPFVEVTSRDRILVMMGASDVAKLTLPVCKLLQAWSYAELLDVIIGPAISNADEIVSWCQRHQVSYFNNVENMAQRMQNCRFAVTAAGGSLFELAKAGIPCFAYAVTPNQLPAVEQGKQQGWLDFQMVENAEQLDHVRLKSFLEDTLNSPSELLQRSQAASAAVDGQGAMRIATLLIEQILVTKR</sequence>
<evidence type="ECO:0008006" key="3">
    <source>
        <dbReference type="Google" id="ProtNLM"/>
    </source>
</evidence>
<evidence type="ECO:0000313" key="2">
    <source>
        <dbReference type="Proteomes" id="UP001201273"/>
    </source>
</evidence>